<gene>
    <name evidence="11" type="ORF">P879_04261</name>
</gene>
<protein>
    <submittedName>
        <fullName evidence="11">Blocked early in transport</fullName>
    </submittedName>
</protein>
<dbReference type="GO" id="GO:0015031">
    <property type="term" value="P:protein transport"/>
    <property type="evidence" value="ECO:0007669"/>
    <property type="project" value="UniProtKB-KW"/>
</dbReference>
<name>A0A8T0DQE7_9TREM</name>
<evidence type="ECO:0000256" key="5">
    <source>
        <dbReference type="ARBA" id="ARBA00022989"/>
    </source>
</evidence>
<dbReference type="PANTHER" id="PTHR12791">
    <property type="entry name" value="GOLGI SNARE BET1-RELATED"/>
    <property type="match status" value="1"/>
</dbReference>
<dbReference type="OrthoDB" id="261831at2759"/>
<keyword evidence="6" id="KW-0333">Golgi apparatus</keyword>
<dbReference type="CDD" id="cd15853">
    <property type="entry name" value="SNARE_Bet1"/>
    <property type="match status" value="1"/>
</dbReference>
<dbReference type="AlphaFoldDB" id="A0A8T0DQE7"/>
<evidence type="ECO:0000259" key="10">
    <source>
        <dbReference type="PROSITE" id="PS50192"/>
    </source>
</evidence>
<keyword evidence="2" id="KW-0813">Transport</keyword>
<dbReference type="InterPro" id="IPR039899">
    <property type="entry name" value="BET1_SNARE"/>
</dbReference>
<evidence type="ECO:0000256" key="6">
    <source>
        <dbReference type="ARBA" id="ARBA00023034"/>
    </source>
</evidence>
<evidence type="ECO:0000256" key="4">
    <source>
        <dbReference type="ARBA" id="ARBA00022927"/>
    </source>
</evidence>
<feature type="domain" description="T-SNARE coiled-coil homology" evidence="10">
    <location>
        <begin position="38"/>
        <end position="100"/>
    </location>
</feature>
<keyword evidence="5 9" id="KW-1133">Transmembrane helix</keyword>
<evidence type="ECO:0000256" key="9">
    <source>
        <dbReference type="SAM" id="Phobius"/>
    </source>
</evidence>
<evidence type="ECO:0000256" key="1">
    <source>
        <dbReference type="ARBA" id="ARBA00004394"/>
    </source>
</evidence>
<dbReference type="SUPFAM" id="SSF58038">
    <property type="entry name" value="SNARE fusion complex"/>
    <property type="match status" value="1"/>
</dbReference>
<dbReference type="Proteomes" id="UP000699462">
    <property type="component" value="Unassembled WGS sequence"/>
</dbReference>
<accession>A0A8T0DQE7</accession>
<dbReference type="EMBL" id="JTDF01001865">
    <property type="protein sequence ID" value="KAF8569432.1"/>
    <property type="molecule type" value="Genomic_DNA"/>
</dbReference>
<evidence type="ECO:0000256" key="3">
    <source>
        <dbReference type="ARBA" id="ARBA00022692"/>
    </source>
</evidence>
<comment type="subcellular location">
    <subcellularLocation>
        <location evidence="8">Endomembrane system</location>
        <topology evidence="8">Single-pass type IV membrane protein</topology>
    </subcellularLocation>
    <subcellularLocation>
        <location evidence="1">Golgi apparatus membrane</location>
    </subcellularLocation>
</comment>
<keyword evidence="4" id="KW-0653">Protein transport</keyword>
<proteinExistence type="predicted"/>
<feature type="transmembrane region" description="Helical" evidence="9">
    <location>
        <begin position="110"/>
        <end position="129"/>
    </location>
</feature>
<keyword evidence="3 9" id="KW-0812">Transmembrane</keyword>
<evidence type="ECO:0000256" key="2">
    <source>
        <dbReference type="ARBA" id="ARBA00022448"/>
    </source>
</evidence>
<evidence type="ECO:0000313" key="11">
    <source>
        <dbReference type="EMBL" id="KAF8569432.1"/>
    </source>
</evidence>
<organism evidence="11 12">
    <name type="scientific">Paragonimus westermani</name>
    <dbReference type="NCBI Taxonomy" id="34504"/>
    <lineage>
        <taxon>Eukaryota</taxon>
        <taxon>Metazoa</taxon>
        <taxon>Spiralia</taxon>
        <taxon>Lophotrochozoa</taxon>
        <taxon>Platyhelminthes</taxon>
        <taxon>Trematoda</taxon>
        <taxon>Digenea</taxon>
        <taxon>Plagiorchiida</taxon>
        <taxon>Troglotremata</taxon>
        <taxon>Troglotrematidae</taxon>
        <taxon>Paragonimus</taxon>
    </lineage>
</organism>
<comment type="caution">
    <text evidence="11">The sequence shown here is derived from an EMBL/GenBank/DDBJ whole genome shotgun (WGS) entry which is preliminary data.</text>
</comment>
<dbReference type="GO" id="GO:0000139">
    <property type="term" value="C:Golgi membrane"/>
    <property type="evidence" value="ECO:0007669"/>
    <property type="project" value="UniProtKB-SubCell"/>
</dbReference>
<dbReference type="PROSITE" id="PS50192">
    <property type="entry name" value="T_SNARE"/>
    <property type="match status" value="1"/>
</dbReference>
<keyword evidence="12" id="KW-1185">Reference proteome</keyword>
<evidence type="ECO:0000313" key="12">
    <source>
        <dbReference type="Proteomes" id="UP000699462"/>
    </source>
</evidence>
<keyword evidence="7 9" id="KW-0472">Membrane</keyword>
<evidence type="ECO:0000256" key="8">
    <source>
        <dbReference type="ARBA" id="ARBA00046280"/>
    </source>
</evidence>
<dbReference type="Gene3D" id="1.20.5.110">
    <property type="match status" value="1"/>
</dbReference>
<reference evidence="11 12" key="1">
    <citation type="submission" date="2019-07" db="EMBL/GenBank/DDBJ databases">
        <title>Annotation for the trematode Paragonimus westermani.</title>
        <authorList>
            <person name="Choi Y.-J."/>
        </authorList>
    </citation>
    <scope>NUCLEOTIDE SEQUENCE [LARGE SCALE GENOMIC DNA]</scope>
    <source>
        <strain evidence="11">180907_Pwestermani</strain>
    </source>
</reference>
<evidence type="ECO:0000256" key="7">
    <source>
        <dbReference type="ARBA" id="ARBA00023136"/>
    </source>
</evidence>
<dbReference type="InterPro" id="IPR000727">
    <property type="entry name" value="T_SNARE_dom"/>
</dbReference>
<sequence length="134" mass="15679">MVIGSTLNTPRRGYYTPSSARNQWSETVKKLGMSSTQLLLEQENNRRAEELSHKVTILKSFAKDIETETKEQNAFLDQMRNSYETAHGLLSNTLHQVFGIPKHRTQNRRFMCYMILFIVILIVFCYFVIFRSSH</sequence>